<feature type="signal peptide" evidence="2">
    <location>
        <begin position="1"/>
        <end position="21"/>
    </location>
</feature>
<evidence type="ECO:0000256" key="2">
    <source>
        <dbReference type="SAM" id="SignalP"/>
    </source>
</evidence>
<dbReference type="SUPFAM" id="SSF52833">
    <property type="entry name" value="Thioredoxin-like"/>
    <property type="match status" value="1"/>
</dbReference>
<comment type="caution">
    <text evidence="4">The sequence shown here is derived from an EMBL/GenBank/DDBJ whole genome shotgun (WGS) entry which is preliminary data.</text>
</comment>
<organism evidence="4 5">
    <name type="scientific">Acidiluteibacter ferrifornacis</name>
    <dbReference type="NCBI Taxonomy" id="2692424"/>
    <lineage>
        <taxon>Bacteria</taxon>
        <taxon>Pseudomonadati</taxon>
        <taxon>Bacteroidota</taxon>
        <taxon>Flavobacteriia</taxon>
        <taxon>Flavobacteriales</taxon>
        <taxon>Cryomorphaceae</taxon>
        <taxon>Acidiluteibacter</taxon>
    </lineage>
</organism>
<accession>A0A6N9NFZ6</accession>
<dbReference type="Pfam" id="PF14289">
    <property type="entry name" value="DUF4369"/>
    <property type="match status" value="1"/>
</dbReference>
<dbReference type="PROSITE" id="PS51352">
    <property type="entry name" value="THIOREDOXIN_2"/>
    <property type="match status" value="1"/>
</dbReference>
<dbReference type="EMBL" id="WWNE01000005">
    <property type="protein sequence ID" value="NBG65546.1"/>
    <property type="molecule type" value="Genomic_DNA"/>
</dbReference>
<keyword evidence="1" id="KW-0175">Coiled coil</keyword>
<dbReference type="PANTHER" id="PTHR42852">
    <property type="entry name" value="THIOL:DISULFIDE INTERCHANGE PROTEIN DSBE"/>
    <property type="match status" value="1"/>
</dbReference>
<feature type="coiled-coil region" evidence="1">
    <location>
        <begin position="135"/>
        <end position="176"/>
    </location>
</feature>
<dbReference type="RefSeq" id="WP_160632499.1">
    <property type="nucleotide sequence ID" value="NZ_WWNE01000005.1"/>
</dbReference>
<name>A0A6N9NFZ6_9FLAO</name>
<sequence>MMNSKSLLTFILVALSVQLFAQDAYRLTFKIKGIQDSIIYLSNYYGGGQYYKDTAVVNNGEFTFTGKKPLKEGMYSIVANNSRFFDFFVDRQNFSMTTDTADMIKNMKIIGSPENTLFYEYMNYLTGQQKLMASYRAAEKDTNSSKKEKEKLEKQMTELNKEVNDYRKNFFEKNKESFTAKFLQAMEYPDVPEAPKNKKGEIDSSFAYYYTKAHLFDHIDFNDERFLNSPAYNDKMEYYITKLTPQIPDSIIVAGDYLLSRATNPEIFRYTLSYITSTYEKSEYIGMDAIFVHMARKYYLAGKADWVTDKQIKKIKERADALEPLLIGKKAPNIIVKDPSQQKYLQLYDVNAKYTIVYIWSPDCGHCKKSTPVLKKIYDKYKTQGLEVFAVGNDFENETWLKYIEDNNLDWINGSDGGDFTSNFRHLYDVYSTPQTYLLDEEKKILIKKIEVEALDDYIGILIEQDKKANGK</sequence>
<dbReference type="CDD" id="cd02966">
    <property type="entry name" value="TlpA_like_family"/>
    <property type="match status" value="1"/>
</dbReference>
<dbReference type="PANTHER" id="PTHR42852:SF13">
    <property type="entry name" value="PROTEIN DIPZ"/>
    <property type="match status" value="1"/>
</dbReference>
<protein>
    <submittedName>
        <fullName evidence="4">Redoxin domain-containing protein</fullName>
    </submittedName>
</protein>
<evidence type="ECO:0000313" key="4">
    <source>
        <dbReference type="EMBL" id="NBG65546.1"/>
    </source>
</evidence>
<evidence type="ECO:0000256" key="1">
    <source>
        <dbReference type="SAM" id="Coils"/>
    </source>
</evidence>
<dbReference type="InterPro" id="IPR025380">
    <property type="entry name" value="DUF4369"/>
</dbReference>
<dbReference type="Proteomes" id="UP000470771">
    <property type="component" value="Unassembled WGS sequence"/>
</dbReference>
<feature type="domain" description="Thioredoxin" evidence="3">
    <location>
        <begin position="325"/>
        <end position="460"/>
    </location>
</feature>
<dbReference type="InterPro" id="IPR013766">
    <property type="entry name" value="Thioredoxin_domain"/>
</dbReference>
<dbReference type="InterPro" id="IPR050553">
    <property type="entry name" value="Thioredoxin_ResA/DsbE_sf"/>
</dbReference>
<keyword evidence="2" id="KW-0732">Signal</keyword>
<reference evidence="4 5" key="1">
    <citation type="submission" date="2019-12" db="EMBL/GenBank/DDBJ databases">
        <authorList>
            <person name="Zhao J."/>
        </authorList>
    </citation>
    <scope>NUCLEOTIDE SEQUENCE [LARGE SCALE GENOMIC DNA]</scope>
    <source>
        <strain evidence="4 5">S-15</strain>
    </source>
</reference>
<dbReference type="InterPro" id="IPR000866">
    <property type="entry name" value="AhpC/TSA"/>
</dbReference>
<dbReference type="AlphaFoldDB" id="A0A6N9NFZ6"/>
<feature type="chain" id="PRO_5027029457" evidence="2">
    <location>
        <begin position="22"/>
        <end position="472"/>
    </location>
</feature>
<dbReference type="Pfam" id="PF17127">
    <property type="entry name" value="DUF5106"/>
    <property type="match status" value="1"/>
</dbReference>
<dbReference type="InterPro" id="IPR036249">
    <property type="entry name" value="Thioredoxin-like_sf"/>
</dbReference>
<dbReference type="Pfam" id="PF00578">
    <property type="entry name" value="AhpC-TSA"/>
    <property type="match status" value="1"/>
</dbReference>
<dbReference type="Gene3D" id="3.40.30.10">
    <property type="entry name" value="Glutaredoxin"/>
    <property type="match status" value="1"/>
</dbReference>
<gene>
    <name evidence="4" type="ORF">GQN54_05425</name>
</gene>
<proteinExistence type="predicted"/>
<dbReference type="InterPro" id="IPR033395">
    <property type="entry name" value="DUF5106"/>
</dbReference>
<keyword evidence="5" id="KW-1185">Reference proteome</keyword>
<evidence type="ECO:0000259" key="3">
    <source>
        <dbReference type="PROSITE" id="PS51352"/>
    </source>
</evidence>
<evidence type="ECO:0000313" key="5">
    <source>
        <dbReference type="Proteomes" id="UP000470771"/>
    </source>
</evidence>